<evidence type="ECO:0000313" key="1">
    <source>
        <dbReference type="EMBL" id="KAG2198405.1"/>
    </source>
</evidence>
<proteinExistence type="predicted"/>
<protein>
    <submittedName>
        <fullName evidence="1">Uncharacterized protein</fullName>
    </submittedName>
</protein>
<gene>
    <name evidence="1" type="ORF">INT47_009810</name>
</gene>
<accession>A0A8H7QV82</accession>
<reference evidence="1" key="1">
    <citation type="submission" date="2020-12" db="EMBL/GenBank/DDBJ databases">
        <title>Metabolic potential, ecology and presence of endohyphal bacteria is reflected in genomic diversity of Mucoromycotina.</title>
        <authorList>
            <person name="Muszewska A."/>
            <person name="Okrasinska A."/>
            <person name="Steczkiewicz K."/>
            <person name="Drgas O."/>
            <person name="Orlowska M."/>
            <person name="Perlinska-Lenart U."/>
            <person name="Aleksandrzak-Piekarczyk T."/>
            <person name="Szatraj K."/>
            <person name="Zielenkiewicz U."/>
            <person name="Pilsyk S."/>
            <person name="Malc E."/>
            <person name="Mieczkowski P."/>
            <person name="Kruszewska J.S."/>
            <person name="Biernat P."/>
            <person name="Pawlowska J."/>
        </authorList>
    </citation>
    <scope>NUCLEOTIDE SEQUENCE</scope>
    <source>
        <strain evidence="1">WA0000017839</strain>
    </source>
</reference>
<evidence type="ECO:0000313" key="2">
    <source>
        <dbReference type="Proteomes" id="UP000603453"/>
    </source>
</evidence>
<name>A0A8H7QV82_9FUNG</name>
<sequence length="68" mass="7843">MLPNSNRLGQRVEVKPSNLSAKNELIEASRIYFKSHNNVLKGGPVEMDDCELERLLCFNVVYLFKRFA</sequence>
<comment type="caution">
    <text evidence="1">The sequence shown here is derived from an EMBL/GenBank/DDBJ whole genome shotgun (WGS) entry which is preliminary data.</text>
</comment>
<keyword evidence="2" id="KW-1185">Reference proteome</keyword>
<organism evidence="1 2">
    <name type="scientific">Mucor saturninus</name>
    <dbReference type="NCBI Taxonomy" id="64648"/>
    <lineage>
        <taxon>Eukaryota</taxon>
        <taxon>Fungi</taxon>
        <taxon>Fungi incertae sedis</taxon>
        <taxon>Mucoromycota</taxon>
        <taxon>Mucoromycotina</taxon>
        <taxon>Mucoromycetes</taxon>
        <taxon>Mucorales</taxon>
        <taxon>Mucorineae</taxon>
        <taxon>Mucoraceae</taxon>
        <taxon>Mucor</taxon>
    </lineage>
</organism>
<dbReference type="AlphaFoldDB" id="A0A8H7QV82"/>
<dbReference type="Proteomes" id="UP000603453">
    <property type="component" value="Unassembled WGS sequence"/>
</dbReference>
<dbReference type="EMBL" id="JAEPRD010000112">
    <property type="protein sequence ID" value="KAG2198405.1"/>
    <property type="molecule type" value="Genomic_DNA"/>
</dbReference>